<accession>A0A0G3II87</accession>
<organism evidence="2 3">
    <name type="scientific">Pandoraea oxalativorans</name>
    <dbReference type="NCBI Taxonomy" id="573737"/>
    <lineage>
        <taxon>Bacteria</taxon>
        <taxon>Pseudomonadati</taxon>
        <taxon>Pseudomonadota</taxon>
        <taxon>Betaproteobacteria</taxon>
        <taxon>Burkholderiales</taxon>
        <taxon>Burkholderiaceae</taxon>
        <taxon>Pandoraea</taxon>
    </lineage>
</organism>
<keyword evidence="3" id="KW-1185">Reference proteome</keyword>
<sequence length="138" mass="14110">MGAPVHVTGEAPVSHPLWHDGRTQALASRAIVVGKTVLSGGTREVTGATRSHAVVRAGARVVGGALGRGGIQVVSGGGGVTNVADRGCRQPDALVRHADHRAPPPWAATPQARGGDRLRRAGERDPLASVARGTPRHP</sequence>
<dbReference type="Proteomes" id="UP000035050">
    <property type="component" value="Plasmid pPO70-1"/>
</dbReference>
<dbReference type="AlphaFoldDB" id="A0A0G3II87"/>
<dbReference type="EMBL" id="CP011518">
    <property type="protein sequence ID" value="AKK24825.2"/>
    <property type="molecule type" value="Genomic_DNA"/>
</dbReference>
<keyword evidence="2" id="KW-0614">Plasmid</keyword>
<proteinExistence type="predicted"/>
<protein>
    <submittedName>
        <fullName evidence="2">Uncharacterized protein</fullName>
    </submittedName>
</protein>
<gene>
    <name evidence="2" type="ORF">MB84_29030</name>
</gene>
<evidence type="ECO:0000313" key="2">
    <source>
        <dbReference type="EMBL" id="AKK24825.2"/>
    </source>
</evidence>
<feature type="region of interest" description="Disordered" evidence="1">
    <location>
        <begin position="97"/>
        <end position="138"/>
    </location>
</feature>
<dbReference type="KEGG" id="pox:MB84_29030"/>
<reference evidence="2" key="1">
    <citation type="submission" date="2016-06" db="EMBL/GenBank/DDBJ databases">
        <title>Pandoraea oxalativorans DSM 23570 Genome Sequencing.</title>
        <authorList>
            <person name="Ee R."/>
            <person name="Lim Y.-L."/>
            <person name="Yong D."/>
            <person name="Yin W.-F."/>
            <person name="Chan K.-G."/>
        </authorList>
    </citation>
    <scope>NUCLEOTIDE SEQUENCE</scope>
    <source>
        <strain evidence="2">DSM 23570</strain>
        <plasmid evidence="2">pPO70-1</plasmid>
    </source>
</reference>
<evidence type="ECO:0000256" key="1">
    <source>
        <dbReference type="SAM" id="MobiDB-lite"/>
    </source>
</evidence>
<feature type="compositionally biased region" description="Basic and acidic residues" evidence="1">
    <location>
        <begin position="114"/>
        <end position="126"/>
    </location>
</feature>
<geneLocation type="plasmid" evidence="2 3">
    <name>pPO70-1</name>
</geneLocation>
<evidence type="ECO:0000313" key="3">
    <source>
        <dbReference type="Proteomes" id="UP000035050"/>
    </source>
</evidence>
<name>A0A0G3II87_9BURK</name>